<protein>
    <submittedName>
        <fullName evidence="4">Uncharacterized protein</fullName>
    </submittedName>
</protein>
<keyword evidence="2" id="KW-1133">Transmembrane helix</keyword>
<comment type="caution">
    <text evidence="4">The sequence shown here is derived from an EMBL/GenBank/DDBJ whole genome shotgun (WGS) entry which is preliminary data.</text>
</comment>
<keyword evidence="5" id="KW-1185">Reference proteome</keyword>
<dbReference type="EMBL" id="BPQB01000064">
    <property type="protein sequence ID" value="GJE96838.1"/>
    <property type="molecule type" value="Genomic_DNA"/>
</dbReference>
<organism evidence="4 5">
    <name type="scientific">Phanerochaete sordida</name>
    <dbReference type="NCBI Taxonomy" id="48140"/>
    <lineage>
        <taxon>Eukaryota</taxon>
        <taxon>Fungi</taxon>
        <taxon>Dikarya</taxon>
        <taxon>Basidiomycota</taxon>
        <taxon>Agaricomycotina</taxon>
        <taxon>Agaricomycetes</taxon>
        <taxon>Polyporales</taxon>
        <taxon>Phanerochaetaceae</taxon>
        <taxon>Phanerochaete</taxon>
    </lineage>
</organism>
<sequence>MSLFGYHRLILILTSVAVSFFTLARGALVNVTVDDDGSDLTTGARINYEGDWAIGPACVNSTIDCEASLDATQVRDGTWHGTTYDPSISSQTIPGNATFSFTGTAIYAFGIRDGARDLELTFFLDEQEAGNLLVPRMTSYTYQYNQLYFKAEGLSNTAHFWRMQNGLGSGTTISVALLDYLVYTCDSAETSSAISSATTSLTTTDQQTSAPSATSPAITTGSMAKSSTTGPARTTVTAVSVSVAIMVLVFLILLAMLYKARKDRQRPKTGIADHRYLTMRAHAAGTGGTGGDPQRGNPAADALAAHDLQRARGRYSVAPFTLAFPGAARAAPRATEKMWGAPVSLRAPPASRGGQREAGRPAAEAVHDVIWDSRGARGSVSSIARWTAPPVYQSEIGGHL</sequence>
<keyword evidence="2" id="KW-0472">Membrane</keyword>
<feature type="region of interest" description="Disordered" evidence="1">
    <location>
        <begin position="196"/>
        <end position="231"/>
    </location>
</feature>
<feature type="chain" id="PRO_5040169512" evidence="3">
    <location>
        <begin position="27"/>
        <end position="400"/>
    </location>
</feature>
<proteinExistence type="predicted"/>
<reference evidence="4 5" key="1">
    <citation type="submission" date="2021-08" db="EMBL/GenBank/DDBJ databases">
        <title>Draft Genome Sequence of Phanerochaete sordida strain YK-624.</title>
        <authorList>
            <person name="Mori T."/>
            <person name="Dohra H."/>
            <person name="Suzuki T."/>
            <person name="Kawagishi H."/>
            <person name="Hirai H."/>
        </authorList>
    </citation>
    <scope>NUCLEOTIDE SEQUENCE [LARGE SCALE GENOMIC DNA]</scope>
    <source>
        <strain evidence="4 5">YK-624</strain>
    </source>
</reference>
<feature type="signal peptide" evidence="3">
    <location>
        <begin position="1"/>
        <end position="26"/>
    </location>
</feature>
<feature type="compositionally biased region" description="Polar residues" evidence="1">
    <location>
        <begin position="211"/>
        <end position="231"/>
    </location>
</feature>
<dbReference type="OrthoDB" id="2755518at2759"/>
<evidence type="ECO:0000256" key="2">
    <source>
        <dbReference type="SAM" id="Phobius"/>
    </source>
</evidence>
<name>A0A9P3LJ33_9APHY</name>
<evidence type="ECO:0000313" key="4">
    <source>
        <dbReference type="EMBL" id="GJE96838.1"/>
    </source>
</evidence>
<dbReference type="AlphaFoldDB" id="A0A9P3LJ33"/>
<feature type="compositionally biased region" description="Low complexity" evidence="1">
    <location>
        <begin position="196"/>
        <end position="210"/>
    </location>
</feature>
<accession>A0A9P3LJ33</accession>
<keyword evidence="2" id="KW-0812">Transmembrane</keyword>
<dbReference type="Proteomes" id="UP000703269">
    <property type="component" value="Unassembled WGS sequence"/>
</dbReference>
<gene>
    <name evidence="4" type="ORF">PsYK624_130450</name>
</gene>
<feature type="transmembrane region" description="Helical" evidence="2">
    <location>
        <begin position="236"/>
        <end position="258"/>
    </location>
</feature>
<evidence type="ECO:0000256" key="3">
    <source>
        <dbReference type="SAM" id="SignalP"/>
    </source>
</evidence>
<dbReference type="Gene3D" id="2.60.120.260">
    <property type="entry name" value="Galactose-binding domain-like"/>
    <property type="match status" value="1"/>
</dbReference>
<evidence type="ECO:0000256" key="1">
    <source>
        <dbReference type="SAM" id="MobiDB-lite"/>
    </source>
</evidence>
<evidence type="ECO:0000313" key="5">
    <source>
        <dbReference type="Proteomes" id="UP000703269"/>
    </source>
</evidence>
<keyword evidence="3" id="KW-0732">Signal</keyword>